<keyword evidence="2" id="KW-0418">Kinase</keyword>
<dbReference type="Gene3D" id="1.10.510.10">
    <property type="entry name" value="Transferase(Phosphotransferase) domain 1"/>
    <property type="match status" value="1"/>
</dbReference>
<evidence type="ECO:0000259" key="1">
    <source>
        <dbReference type="PROSITE" id="PS50011"/>
    </source>
</evidence>
<protein>
    <submittedName>
        <fullName evidence="2">Kinase-like domain-containing protein</fullName>
    </submittedName>
</protein>
<keyword evidence="3" id="KW-1185">Reference proteome</keyword>
<dbReference type="PANTHER" id="PTHR44329:SF214">
    <property type="entry name" value="PROTEIN KINASE DOMAIN-CONTAINING PROTEIN"/>
    <property type="match status" value="1"/>
</dbReference>
<dbReference type="Proteomes" id="UP000683000">
    <property type="component" value="Unassembled WGS sequence"/>
</dbReference>
<dbReference type="PROSITE" id="PS50011">
    <property type="entry name" value="PROTEIN_KINASE_DOM"/>
    <property type="match status" value="1"/>
</dbReference>
<sequence>MPTSIIGPTLGAAQLAATLSGVPFAAGGVMVLQLIHAACSQVSVHKQKSAQLVQRCTTLLTFINEQSSLLVGTDVTATFDEAEAVLASVHRRVQKWAHCGKVKVLLNSAQIARDLDKCYADVDNAMERLHVCQAHLDLSGSRTYTPQVANPVAMLRMQQRSIDMMKHHQAALEETLQQLLISPREIERAVQQHISGGNAAYELMRLGQERLVGLREEAPVPSATYLSDGRQVVESPTCSRPPSPITTVQNQIEQALLDLHRLTNIPPTIPILNNQVKKTDLTVSSMKSVFGQNSSTKTVLTMLGVVTNMGSIHIVSPWQLDNVRNYRRENPDVNPLNLLIQAAKGLEYLHSQQIVHGHLKCTNMLVSEEGVVTLSDFGLTQVLTDVVGKMAMVVLTNTSAVRWHAPELNQGEDTTPTMASDVFAFSMSVLELLTMKPPYSNRRRDVSVIRDLTLGVLPPRPDEPEAVPWMSDSLWEMLNTCWKWNPEERLLAKELPSFLASESSSQL</sequence>
<dbReference type="InterPro" id="IPR011009">
    <property type="entry name" value="Kinase-like_dom_sf"/>
</dbReference>
<dbReference type="InterPro" id="IPR051681">
    <property type="entry name" value="Ser/Thr_Kinases-Pseudokinases"/>
</dbReference>
<organism evidence="2 3">
    <name type="scientific">Boletus reticuloceps</name>
    <dbReference type="NCBI Taxonomy" id="495285"/>
    <lineage>
        <taxon>Eukaryota</taxon>
        <taxon>Fungi</taxon>
        <taxon>Dikarya</taxon>
        <taxon>Basidiomycota</taxon>
        <taxon>Agaricomycotina</taxon>
        <taxon>Agaricomycetes</taxon>
        <taxon>Agaricomycetidae</taxon>
        <taxon>Boletales</taxon>
        <taxon>Boletineae</taxon>
        <taxon>Boletaceae</taxon>
        <taxon>Boletoideae</taxon>
        <taxon>Boletus</taxon>
    </lineage>
</organism>
<dbReference type="AlphaFoldDB" id="A0A8I2YTN3"/>
<dbReference type="OrthoDB" id="5966500at2759"/>
<dbReference type="GO" id="GO:0004674">
    <property type="term" value="F:protein serine/threonine kinase activity"/>
    <property type="evidence" value="ECO:0007669"/>
    <property type="project" value="TreeGrafter"/>
</dbReference>
<reference evidence="2" key="1">
    <citation type="submission" date="2021-03" db="EMBL/GenBank/DDBJ databases">
        <title>Evolutionary innovations through gain and loss of genes in the ectomycorrhizal Boletales.</title>
        <authorList>
            <person name="Wu G."/>
            <person name="Miyauchi S."/>
            <person name="Morin E."/>
            <person name="Yang Z.-L."/>
            <person name="Xu J."/>
            <person name="Martin F.M."/>
        </authorList>
    </citation>
    <scope>NUCLEOTIDE SEQUENCE</scope>
    <source>
        <strain evidence="2">BR01</strain>
    </source>
</reference>
<dbReference type="CDD" id="cd21037">
    <property type="entry name" value="MLKL_NTD"/>
    <property type="match status" value="1"/>
</dbReference>
<dbReference type="Gene3D" id="1.20.930.20">
    <property type="entry name" value="Adaptor protein Cbl, N-terminal domain"/>
    <property type="match status" value="1"/>
</dbReference>
<dbReference type="InterPro" id="IPR059179">
    <property type="entry name" value="MLKL-like_MCAfunc"/>
</dbReference>
<dbReference type="Pfam" id="PF07714">
    <property type="entry name" value="PK_Tyr_Ser-Thr"/>
    <property type="match status" value="1"/>
</dbReference>
<gene>
    <name evidence="2" type="ORF">JVT61DRAFT_11525</name>
</gene>
<evidence type="ECO:0000313" key="3">
    <source>
        <dbReference type="Proteomes" id="UP000683000"/>
    </source>
</evidence>
<proteinExistence type="predicted"/>
<dbReference type="GO" id="GO:0005524">
    <property type="term" value="F:ATP binding"/>
    <property type="evidence" value="ECO:0007669"/>
    <property type="project" value="InterPro"/>
</dbReference>
<keyword evidence="2" id="KW-0808">Transferase</keyword>
<dbReference type="GO" id="GO:0007166">
    <property type="term" value="P:cell surface receptor signaling pathway"/>
    <property type="evidence" value="ECO:0007669"/>
    <property type="project" value="InterPro"/>
</dbReference>
<dbReference type="InterPro" id="IPR036537">
    <property type="entry name" value="Adaptor_Cbl_N_dom_sf"/>
</dbReference>
<dbReference type="InterPro" id="IPR001245">
    <property type="entry name" value="Ser-Thr/Tyr_kinase_cat_dom"/>
</dbReference>
<feature type="domain" description="Protein kinase" evidence="1">
    <location>
        <begin position="206"/>
        <end position="499"/>
    </location>
</feature>
<accession>A0A8I2YTN3</accession>
<evidence type="ECO:0000313" key="2">
    <source>
        <dbReference type="EMBL" id="KAG6379089.1"/>
    </source>
</evidence>
<dbReference type="SUPFAM" id="SSF56112">
    <property type="entry name" value="Protein kinase-like (PK-like)"/>
    <property type="match status" value="1"/>
</dbReference>
<name>A0A8I2YTN3_9AGAM</name>
<comment type="caution">
    <text evidence="2">The sequence shown here is derived from an EMBL/GenBank/DDBJ whole genome shotgun (WGS) entry which is preliminary data.</text>
</comment>
<dbReference type="EMBL" id="JAGFBS010000005">
    <property type="protein sequence ID" value="KAG6379089.1"/>
    <property type="molecule type" value="Genomic_DNA"/>
</dbReference>
<dbReference type="InterPro" id="IPR000719">
    <property type="entry name" value="Prot_kinase_dom"/>
</dbReference>
<dbReference type="PANTHER" id="PTHR44329">
    <property type="entry name" value="SERINE/THREONINE-PROTEIN KINASE TNNI3K-RELATED"/>
    <property type="match status" value="1"/>
</dbReference>